<reference evidence="2 3" key="1">
    <citation type="submission" date="2019-07" db="EMBL/GenBank/DDBJ databases">
        <title>Genome sequencing of lignin-degrading bacterial isolates.</title>
        <authorList>
            <person name="Gladden J."/>
        </authorList>
    </citation>
    <scope>NUCLEOTIDE SEQUENCE [LARGE SCALE GENOMIC DNA]</scope>
    <source>
        <strain evidence="2 3">J19</strain>
    </source>
</reference>
<dbReference type="Proteomes" id="UP000321583">
    <property type="component" value="Unassembled WGS sequence"/>
</dbReference>
<dbReference type="EMBL" id="VLJS01000058">
    <property type="protein sequence ID" value="TWH10131.1"/>
    <property type="molecule type" value="Genomic_DNA"/>
</dbReference>
<keyword evidence="1" id="KW-1133">Transmembrane helix</keyword>
<evidence type="ECO:0000256" key="1">
    <source>
        <dbReference type="SAM" id="Phobius"/>
    </source>
</evidence>
<dbReference type="AlphaFoldDB" id="A0A562DKI3"/>
<feature type="transmembrane region" description="Helical" evidence="1">
    <location>
        <begin position="6"/>
        <end position="26"/>
    </location>
</feature>
<sequence length="95" mass="10186">MDGFDNVFLCVLFAGLGLLDLAGRLPAVFRKDARRIRLVLWLGFAGAVLLFGGYALPGILLAELAFDLVYAVAGMRGGVAPGRRIAPSGPRRDRQ</sequence>
<keyword evidence="1" id="KW-0472">Membrane</keyword>
<accession>A0A562DKI3</accession>
<protein>
    <submittedName>
        <fullName evidence="2">Uncharacterized protein</fullName>
    </submittedName>
</protein>
<gene>
    <name evidence="2" type="ORF">L613_000300000200</name>
</gene>
<proteinExistence type="predicted"/>
<feature type="transmembrane region" description="Helical" evidence="1">
    <location>
        <begin position="38"/>
        <end position="62"/>
    </location>
</feature>
<comment type="caution">
    <text evidence="2">The sequence shown here is derived from an EMBL/GenBank/DDBJ whole genome shotgun (WGS) entry which is preliminary data.</text>
</comment>
<keyword evidence="3" id="KW-1185">Reference proteome</keyword>
<evidence type="ECO:0000313" key="2">
    <source>
        <dbReference type="EMBL" id="TWH10131.1"/>
    </source>
</evidence>
<organism evidence="2 3">
    <name type="scientific">Pseudoxanthomonas taiwanensis J19</name>
    <dbReference type="NCBI Taxonomy" id="935569"/>
    <lineage>
        <taxon>Bacteria</taxon>
        <taxon>Pseudomonadati</taxon>
        <taxon>Pseudomonadota</taxon>
        <taxon>Gammaproteobacteria</taxon>
        <taxon>Lysobacterales</taxon>
        <taxon>Lysobacteraceae</taxon>
        <taxon>Pseudoxanthomonas</taxon>
    </lineage>
</organism>
<keyword evidence="1" id="KW-0812">Transmembrane</keyword>
<evidence type="ECO:0000313" key="3">
    <source>
        <dbReference type="Proteomes" id="UP000321583"/>
    </source>
</evidence>
<name>A0A562DKI3_9GAMM</name>